<proteinExistence type="predicted"/>
<dbReference type="PANTHER" id="PTHR24113">
    <property type="entry name" value="RAN GTPASE-ACTIVATING PROTEIN 1"/>
    <property type="match status" value="1"/>
</dbReference>
<dbReference type="Pfam" id="PF13516">
    <property type="entry name" value="LRR_6"/>
    <property type="match status" value="3"/>
</dbReference>
<dbReference type="EMBL" id="JAXIVS010000008">
    <property type="protein sequence ID" value="MDY7229524.1"/>
    <property type="molecule type" value="Genomic_DNA"/>
</dbReference>
<dbReference type="PANTHER" id="PTHR24113:SF15">
    <property type="entry name" value="NACHT DOMAIN-CONTAINING PROTEIN"/>
    <property type="match status" value="1"/>
</dbReference>
<dbReference type="RefSeq" id="WP_321548245.1">
    <property type="nucleotide sequence ID" value="NZ_JAXIVS010000008.1"/>
</dbReference>
<keyword evidence="2" id="KW-1185">Reference proteome</keyword>
<name>A0ABU5H8W2_9BACT</name>
<organism evidence="1 2">
    <name type="scientific">Hyalangium rubrum</name>
    <dbReference type="NCBI Taxonomy" id="3103134"/>
    <lineage>
        <taxon>Bacteria</taxon>
        <taxon>Pseudomonadati</taxon>
        <taxon>Myxococcota</taxon>
        <taxon>Myxococcia</taxon>
        <taxon>Myxococcales</taxon>
        <taxon>Cystobacterineae</taxon>
        <taxon>Archangiaceae</taxon>
        <taxon>Hyalangium</taxon>
    </lineage>
</organism>
<dbReference type="Proteomes" id="UP001291309">
    <property type="component" value="Unassembled WGS sequence"/>
</dbReference>
<reference evidence="1 2" key="1">
    <citation type="submission" date="2023-12" db="EMBL/GenBank/DDBJ databases">
        <title>the genome sequence of Hyalangium sp. s54d21.</title>
        <authorList>
            <person name="Zhang X."/>
        </authorList>
    </citation>
    <scope>NUCLEOTIDE SEQUENCE [LARGE SCALE GENOMIC DNA]</scope>
    <source>
        <strain evidence="2">s54d21</strain>
    </source>
</reference>
<accession>A0ABU5H8W2</accession>
<gene>
    <name evidence="1" type="ORF">SYV04_24235</name>
</gene>
<evidence type="ECO:0000313" key="2">
    <source>
        <dbReference type="Proteomes" id="UP001291309"/>
    </source>
</evidence>
<dbReference type="SMART" id="SM00368">
    <property type="entry name" value="LRR_RI"/>
    <property type="match status" value="3"/>
</dbReference>
<dbReference type="InterPro" id="IPR027038">
    <property type="entry name" value="RanGap"/>
</dbReference>
<dbReference type="InterPro" id="IPR032675">
    <property type="entry name" value="LRR_dom_sf"/>
</dbReference>
<protein>
    <submittedName>
        <fullName evidence="1">Uncharacterized protein</fullName>
    </submittedName>
</protein>
<evidence type="ECO:0000313" key="1">
    <source>
        <dbReference type="EMBL" id="MDY7229524.1"/>
    </source>
</evidence>
<dbReference type="Gene3D" id="3.80.10.10">
    <property type="entry name" value="Ribonuclease Inhibitor"/>
    <property type="match status" value="2"/>
</dbReference>
<comment type="caution">
    <text evidence="1">The sequence shown here is derived from an EMBL/GenBank/DDBJ whole genome shotgun (WGS) entry which is preliminary data.</text>
</comment>
<dbReference type="SUPFAM" id="SSF52047">
    <property type="entry name" value="RNI-like"/>
    <property type="match status" value="1"/>
</dbReference>
<dbReference type="InterPro" id="IPR001611">
    <property type="entry name" value="Leu-rich_rpt"/>
</dbReference>
<sequence length="434" mass="46951">MTFVDGVVVQDLFGFGPAEHTEYFRCSDSMYRAECWDPYSNATWWAHPAPTASLDPPGKPPSPSMAAYDAPTMSDASLPKGFFQKMHEAAFLVGGEESARALHALYSQGRGAPWEQLTRLLVIELLEWQLPPDAPLPASHEEEKEALAAEIAACYPEVPPMGLQVDFGIQPFLGLSLDVDLDLDTPFTLPESFFNWPRLRHFCSLRLDPSVGRPETVGDFDAQAERLARCEGLKSLVQLHLNGLGLTATGAAHLVRAPFSAGLRELGLCYEKLGKRGVELVATEPSLASLQALSLEGAFPDDPKRAITALSRAQHWVQLERLELGDNRLTASTFAPLLASPLAPRLKDLSLNTLEPDFANQLGDEGAIAIARSSALNNLTALSLAGNGITDAGALALAESQHLRSLDSLYLADNPIGKKGRAALQARFGESYEP</sequence>